<keyword evidence="10 12" id="KW-0472">Membrane</keyword>
<evidence type="ECO:0000256" key="5">
    <source>
        <dbReference type="ARBA" id="ARBA00022723"/>
    </source>
</evidence>
<keyword evidence="8" id="KW-0460">Magnesium</keyword>
<dbReference type="InterPro" id="IPR029787">
    <property type="entry name" value="Nucleotide_cyclase"/>
</dbReference>
<comment type="caution">
    <text evidence="14">The sequence shown here is derived from an EMBL/GenBank/DDBJ whole genome shotgun (WGS) entry which is preliminary data.</text>
</comment>
<dbReference type="Pfam" id="PF00211">
    <property type="entry name" value="Guanylate_cyc"/>
    <property type="match status" value="1"/>
</dbReference>
<dbReference type="PANTHER" id="PTHR45627:SF12">
    <property type="entry name" value="ADENYLATE CYCLASE TYPE 2"/>
    <property type="match status" value="1"/>
</dbReference>
<evidence type="ECO:0000259" key="13">
    <source>
        <dbReference type="PROSITE" id="PS50125"/>
    </source>
</evidence>
<dbReference type="RefSeq" id="WP_212192101.1">
    <property type="nucleotide sequence ID" value="NZ_JAGTAR010000026.1"/>
</dbReference>
<dbReference type="SMART" id="SM00044">
    <property type="entry name" value="CYCc"/>
    <property type="match status" value="1"/>
</dbReference>
<dbReference type="CDD" id="cd07302">
    <property type="entry name" value="CHD"/>
    <property type="match status" value="1"/>
</dbReference>
<accession>A0A941F7G9</accession>
<evidence type="ECO:0000256" key="12">
    <source>
        <dbReference type="SAM" id="Phobius"/>
    </source>
</evidence>
<dbReference type="PANTHER" id="PTHR45627">
    <property type="entry name" value="ADENYLATE CYCLASE TYPE 1"/>
    <property type="match status" value="1"/>
</dbReference>
<dbReference type="GO" id="GO:0016020">
    <property type="term" value="C:membrane"/>
    <property type="evidence" value="ECO:0007669"/>
    <property type="project" value="UniProtKB-SubCell"/>
</dbReference>
<protein>
    <recommendedName>
        <fullName evidence="3">adenylate cyclase</fullName>
        <ecNumber evidence="3">4.6.1.1</ecNumber>
    </recommendedName>
</protein>
<evidence type="ECO:0000256" key="8">
    <source>
        <dbReference type="ARBA" id="ARBA00022842"/>
    </source>
</evidence>
<dbReference type="InterPro" id="IPR001054">
    <property type="entry name" value="A/G_cyclase"/>
</dbReference>
<reference evidence="14" key="2">
    <citation type="submission" date="2021-04" db="EMBL/GenBank/DDBJ databases">
        <authorList>
            <person name="Zhang T."/>
            <person name="Zhang Y."/>
            <person name="Lu D."/>
            <person name="Zuo D."/>
            <person name="Du Z."/>
        </authorList>
    </citation>
    <scope>NUCLEOTIDE SEQUENCE</scope>
    <source>
        <strain evidence="14">JR1</strain>
    </source>
</reference>
<comment type="catalytic activity">
    <reaction evidence="1">
        <text>ATP = 3',5'-cyclic AMP + diphosphate</text>
        <dbReference type="Rhea" id="RHEA:15389"/>
        <dbReference type="ChEBI" id="CHEBI:30616"/>
        <dbReference type="ChEBI" id="CHEBI:33019"/>
        <dbReference type="ChEBI" id="CHEBI:58165"/>
        <dbReference type="EC" id="4.6.1.1"/>
    </reaction>
</comment>
<dbReference type="GO" id="GO:0046872">
    <property type="term" value="F:metal ion binding"/>
    <property type="evidence" value="ECO:0007669"/>
    <property type="project" value="UniProtKB-KW"/>
</dbReference>
<sequence length="595" mass="69417">MKLLLSKKIFSYAVVYVTFSLLFPNILPAQVHNIQVLAESPDNHPISIENNLTLSSKTFSLYWQTDSTIEPLYRYRLIPYSEDWTNWSPRNSASFFNLKEGTYFFLLEMPNGETKEISIHIDLPIWQHTLFYIGSIVLISFLAFVLIVILFKQRIRKITHNIEDEFRKAFRIKQKAQQKNTGTTALAVKEQARIRSRKYKKVTVLFADIQGFTKIVEHINPETLIDELDRFFFYFDGVVEKYNIEKIKTIGDAYMCAGGIPSINRTNPIEVVLAGLEMQKFMFDSKQQQNTELGFWELRIGIHTGPVISGEIGRKNVSFDIWGDTVNIASRMESSGTAGMINITGVTYELIKDFFECDYRGKMPIKYKGETDMYYVRRIRPELSADTNGIFPNQQFNVKLQHIRFGDIEEFILDKLENELMPDLFYHNKAHTKDVITQVEIIGRGEKVSSEDLLLLKTAALLHDVGFLVEYSNHEDNSISFAKEILPQYYYHDYQIDQIVELINVTRVGHQPKNYLEKILKDADLDYLGRADFISISDNLYKELNRHNGKMSMDEWNKMQYEFISQHTYYTNTARRLRQVNKERQLQKLKVLVTN</sequence>
<feature type="transmembrane region" description="Helical" evidence="12">
    <location>
        <begin position="9"/>
        <end position="27"/>
    </location>
</feature>
<dbReference type="Proteomes" id="UP000679220">
    <property type="component" value="Unassembled WGS sequence"/>
</dbReference>
<dbReference type="GO" id="GO:0004016">
    <property type="term" value="F:adenylate cyclase activity"/>
    <property type="evidence" value="ECO:0007669"/>
    <property type="project" value="UniProtKB-EC"/>
</dbReference>
<evidence type="ECO:0000256" key="6">
    <source>
        <dbReference type="ARBA" id="ARBA00022741"/>
    </source>
</evidence>
<evidence type="ECO:0000256" key="3">
    <source>
        <dbReference type="ARBA" id="ARBA00012201"/>
    </source>
</evidence>
<dbReference type="EMBL" id="JAGTAR010000026">
    <property type="protein sequence ID" value="MBR8537079.1"/>
    <property type="molecule type" value="Genomic_DNA"/>
</dbReference>
<evidence type="ECO:0000313" key="14">
    <source>
        <dbReference type="EMBL" id="MBR8537079.1"/>
    </source>
</evidence>
<reference evidence="14" key="1">
    <citation type="journal article" date="2018" name="Int. J. Syst. Evol. Microbiol.">
        <title>Carboxylicivirga sediminis sp. nov., isolated from coastal sediment.</title>
        <authorList>
            <person name="Wang F.Q."/>
            <person name="Ren L.H."/>
            <person name="Zou R.J."/>
            <person name="Sun Y.Z."/>
            <person name="Liu X.J."/>
            <person name="Jiang F."/>
            <person name="Liu L.J."/>
        </authorList>
    </citation>
    <scope>NUCLEOTIDE SEQUENCE</scope>
    <source>
        <strain evidence="14">JR1</strain>
    </source>
</reference>
<dbReference type="GO" id="GO:0009190">
    <property type="term" value="P:cyclic nucleotide biosynthetic process"/>
    <property type="evidence" value="ECO:0007669"/>
    <property type="project" value="InterPro"/>
</dbReference>
<dbReference type="EC" id="4.6.1.1" evidence="3"/>
<evidence type="ECO:0000256" key="11">
    <source>
        <dbReference type="ARBA" id="ARBA00023239"/>
    </source>
</evidence>
<keyword evidence="7" id="KW-0067">ATP-binding</keyword>
<gene>
    <name evidence="14" type="ORF">KDU71_16015</name>
</gene>
<keyword evidence="6" id="KW-0547">Nucleotide-binding</keyword>
<keyword evidence="4 12" id="KW-0812">Transmembrane</keyword>
<dbReference type="SUPFAM" id="SSF55073">
    <property type="entry name" value="Nucleotide cyclase"/>
    <property type="match status" value="1"/>
</dbReference>
<dbReference type="Pfam" id="PF01966">
    <property type="entry name" value="HD"/>
    <property type="match status" value="1"/>
</dbReference>
<dbReference type="Gene3D" id="3.30.70.1230">
    <property type="entry name" value="Nucleotide cyclase"/>
    <property type="match status" value="1"/>
</dbReference>
<feature type="transmembrane region" description="Helical" evidence="12">
    <location>
        <begin position="130"/>
        <end position="151"/>
    </location>
</feature>
<evidence type="ECO:0000256" key="4">
    <source>
        <dbReference type="ARBA" id="ARBA00022692"/>
    </source>
</evidence>
<organism evidence="14 15">
    <name type="scientific">Carboxylicivirga sediminis</name>
    <dbReference type="NCBI Taxonomy" id="2006564"/>
    <lineage>
        <taxon>Bacteria</taxon>
        <taxon>Pseudomonadati</taxon>
        <taxon>Bacteroidota</taxon>
        <taxon>Bacteroidia</taxon>
        <taxon>Marinilabiliales</taxon>
        <taxon>Marinilabiliaceae</taxon>
        <taxon>Carboxylicivirga</taxon>
    </lineage>
</organism>
<keyword evidence="11" id="KW-0456">Lyase</keyword>
<keyword evidence="15" id="KW-1185">Reference proteome</keyword>
<evidence type="ECO:0000256" key="7">
    <source>
        <dbReference type="ARBA" id="ARBA00022840"/>
    </source>
</evidence>
<dbReference type="InterPro" id="IPR006674">
    <property type="entry name" value="HD_domain"/>
</dbReference>
<dbReference type="Gene3D" id="2.60.40.10">
    <property type="entry name" value="Immunoglobulins"/>
    <property type="match status" value="1"/>
</dbReference>
<dbReference type="InterPro" id="IPR013783">
    <property type="entry name" value="Ig-like_fold"/>
</dbReference>
<keyword evidence="9 12" id="KW-1133">Transmembrane helix</keyword>
<dbReference type="Gene3D" id="1.10.3210.10">
    <property type="entry name" value="Hypothetical protein af1432"/>
    <property type="match status" value="1"/>
</dbReference>
<comment type="subcellular location">
    <subcellularLocation>
        <location evidence="2">Membrane</location>
        <topology evidence="2">Multi-pass membrane protein</topology>
    </subcellularLocation>
</comment>
<evidence type="ECO:0000313" key="15">
    <source>
        <dbReference type="Proteomes" id="UP000679220"/>
    </source>
</evidence>
<evidence type="ECO:0000256" key="2">
    <source>
        <dbReference type="ARBA" id="ARBA00004141"/>
    </source>
</evidence>
<name>A0A941F7G9_9BACT</name>
<feature type="domain" description="Guanylate cyclase" evidence="13">
    <location>
        <begin position="203"/>
        <end position="333"/>
    </location>
</feature>
<evidence type="ECO:0000256" key="10">
    <source>
        <dbReference type="ARBA" id="ARBA00023136"/>
    </source>
</evidence>
<dbReference type="Pfam" id="PF07495">
    <property type="entry name" value="Y_Y_Y"/>
    <property type="match status" value="1"/>
</dbReference>
<dbReference type="AlphaFoldDB" id="A0A941F7G9"/>
<dbReference type="GO" id="GO:0005524">
    <property type="term" value="F:ATP binding"/>
    <property type="evidence" value="ECO:0007669"/>
    <property type="project" value="UniProtKB-KW"/>
</dbReference>
<dbReference type="PROSITE" id="PS50125">
    <property type="entry name" value="GUANYLATE_CYCLASE_2"/>
    <property type="match status" value="1"/>
</dbReference>
<proteinExistence type="predicted"/>
<dbReference type="GO" id="GO:0035556">
    <property type="term" value="P:intracellular signal transduction"/>
    <property type="evidence" value="ECO:0007669"/>
    <property type="project" value="InterPro"/>
</dbReference>
<dbReference type="SUPFAM" id="SSF109604">
    <property type="entry name" value="HD-domain/PDEase-like"/>
    <property type="match status" value="1"/>
</dbReference>
<evidence type="ECO:0000256" key="1">
    <source>
        <dbReference type="ARBA" id="ARBA00001593"/>
    </source>
</evidence>
<evidence type="ECO:0000256" key="9">
    <source>
        <dbReference type="ARBA" id="ARBA00022989"/>
    </source>
</evidence>
<dbReference type="InterPro" id="IPR011123">
    <property type="entry name" value="Y_Y_Y"/>
</dbReference>
<keyword evidence="5" id="KW-0479">Metal-binding</keyword>